<keyword evidence="2" id="KW-0808">Transferase</keyword>
<dbReference type="RefSeq" id="WP_344323859.1">
    <property type="nucleotide sequence ID" value="NZ_BAAAPY010000001.1"/>
</dbReference>
<dbReference type="Gene3D" id="3.40.50.150">
    <property type="entry name" value="Vaccinia Virus protein VP39"/>
    <property type="match status" value="1"/>
</dbReference>
<dbReference type="Proteomes" id="UP001501480">
    <property type="component" value="Unassembled WGS sequence"/>
</dbReference>
<dbReference type="PANTHER" id="PTHR43464:SF19">
    <property type="entry name" value="UBIQUINONE BIOSYNTHESIS O-METHYLTRANSFERASE, MITOCHONDRIAL"/>
    <property type="match status" value="1"/>
</dbReference>
<organism evidence="5 6">
    <name type="scientific">Aeromicrobium halocynthiae</name>
    <dbReference type="NCBI Taxonomy" id="560557"/>
    <lineage>
        <taxon>Bacteria</taxon>
        <taxon>Bacillati</taxon>
        <taxon>Actinomycetota</taxon>
        <taxon>Actinomycetes</taxon>
        <taxon>Propionibacteriales</taxon>
        <taxon>Nocardioidaceae</taxon>
        <taxon>Aeromicrobium</taxon>
    </lineage>
</organism>
<evidence type="ECO:0000256" key="3">
    <source>
        <dbReference type="ARBA" id="ARBA00022691"/>
    </source>
</evidence>
<protein>
    <submittedName>
        <fullName evidence="5">Methyltransferase</fullName>
    </submittedName>
</protein>
<evidence type="ECO:0000256" key="1">
    <source>
        <dbReference type="ARBA" id="ARBA00022603"/>
    </source>
</evidence>
<dbReference type="GO" id="GO:0008168">
    <property type="term" value="F:methyltransferase activity"/>
    <property type="evidence" value="ECO:0007669"/>
    <property type="project" value="UniProtKB-KW"/>
</dbReference>
<evidence type="ECO:0000313" key="5">
    <source>
        <dbReference type="EMBL" id="GAA2070641.1"/>
    </source>
</evidence>
<dbReference type="InterPro" id="IPR029063">
    <property type="entry name" value="SAM-dependent_MTases_sf"/>
</dbReference>
<dbReference type="PANTHER" id="PTHR43464">
    <property type="entry name" value="METHYLTRANSFERASE"/>
    <property type="match status" value="1"/>
</dbReference>
<name>A0ABN2VSP8_9ACTN</name>
<proteinExistence type="predicted"/>
<dbReference type="GO" id="GO:0032259">
    <property type="term" value="P:methylation"/>
    <property type="evidence" value="ECO:0007669"/>
    <property type="project" value="UniProtKB-KW"/>
</dbReference>
<reference evidence="5 6" key="1">
    <citation type="journal article" date="2019" name="Int. J. Syst. Evol. Microbiol.">
        <title>The Global Catalogue of Microorganisms (GCM) 10K type strain sequencing project: providing services to taxonomists for standard genome sequencing and annotation.</title>
        <authorList>
            <consortium name="The Broad Institute Genomics Platform"/>
            <consortium name="The Broad Institute Genome Sequencing Center for Infectious Disease"/>
            <person name="Wu L."/>
            <person name="Ma J."/>
        </authorList>
    </citation>
    <scope>NUCLEOTIDE SEQUENCE [LARGE SCALE GENOMIC DNA]</scope>
    <source>
        <strain evidence="5 6">JCM 15749</strain>
    </source>
</reference>
<sequence length="257" mass="26369">MGPVRGEIMWQAVLEAVATVGGDGPLDVLDVGGGTGGDAVRLAALGHRVTVVDPSPDALASLSRRHAESASSSGSVTGVLGDAADVAQVVAPASQDLVICHGVLEHVEDPAGAVRASLAALRDGGRFSAVVPGRPAAVLSRAMAGDFEAAQRLTTLRADDWDVRADGPRRFVVDELDALLRGAGLRPERTAALRVFSDLVPSAIVDLEPGGRDRLHALERAVRDSADFSGISGGLQCIACLDLSSPPTDRGDQHAAV</sequence>
<dbReference type="SUPFAM" id="SSF53335">
    <property type="entry name" value="S-adenosyl-L-methionine-dependent methyltransferases"/>
    <property type="match status" value="1"/>
</dbReference>
<feature type="domain" description="Methyltransferase type 12" evidence="4">
    <location>
        <begin position="29"/>
        <end position="127"/>
    </location>
</feature>
<keyword evidence="3" id="KW-0949">S-adenosyl-L-methionine</keyword>
<dbReference type="EMBL" id="BAAAPY010000001">
    <property type="protein sequence ID" value="GAA2070641.1"/>
    <property type="molecule type" value="Genomic_DNA"/>
</dbReference>
<evidence type="ECO:0000313" key="6">
    <source>
        <dbReference type="Proteomes" id="UP001501480"/>
    </source>
</evidence>
<gene>
    <name evidence="5" type="ORF">GCM10009821_04870</name>
</gene>
<comment type="caution">
    <text evidence="5">The sequence shown here is derived from an EMBL/GenBank/DDBJ whole genome shotgun (WGS) entry which is preliminary data.</text>
</comment>
<dbReference type="InterPro" id="IPR013217">
    <property type="entry name" value="Methyltransf_12"/>
</dbReference>
<accession>A0ABN2VSP8</accession>
<dbReference type="Pfam" id="PF08242">
    <property type="entry name" value="Methyltransf_12"/>
    <property type="match status" value="1"/>
</dbReference>
<evidence type="ECO:0000259" key="4">
    <source>
        <dbReference type="Pfam" id="PF08242"/>
    </source>
</evidence>
<keyword evidence="1 5" id="KW-0489">Methyltransferase</keyword>
<keyword evidence="6" id="KW-1185">Reference proteome</keyword>
<evidence type="ECO:0000256" key="2">
    <source>
        <dbReference type="ARBA" id="ARBA00022679"/>
    </source>
</evidence>
<dbReference type="CDD" id="cd02440">
    <property type="entry name" value="AdoMet_MTases"/>
    <property type="match status" value="1"/>
</dbReference>